<keyword evidence="1" id="KW-0812">Transmembrane</keyword>
<dbReference type="OrthoDB" id="1814621at2"/>
<keyword evidence="1" id="KW-1133">Transmembrane helix</keyword>
<sequence length="541" mass="59911">MAEGGKSEKSMMGVLWLACPLFGGIAALLFGQDANWDLRNYHFYIPYAFLEGRFDHDVVPSQVANFYNPLLYIPFYHAVAALPPKVVGFAIGALQGLNGPLIYAVARKFLTEGSWGVLLVMVAGVTGGGFLGELGTSFADTILSCLVLWSLWLNLGTVERFKEERGAACRKAVLFAGCLAGCAAGLKQPTAVYAVGLCGAFLVAGPSLQRGVLTAFLFGIGVLAGMAATGGFWFTELWQRYGNPLFPYFNHMFQSPWGAAADYRDARFLPENMAAALRFPFNFAFDPYRTGEAFFRDFRIPVLTVCLAGFLPTWILCRLKRGKTPGSATPESALKSRYLLGFGIITFVVWLKVFAIYRYLLVLEMLAPLGIWLILKVFLGSRRCFAYLSSGCMLFLMLSSQPADWGRVPWGDDYFGVRPPELEAPDRTLVLMAGTEPMAYLVPFFPKEVRFLRILSYFTGPSSSPNRFDERMEEAIEAHGGSIYVIYREYEEESTDAALEAYGLERKADGCVPLRPHIEQRIEQPLLFCPVAKVGGDRSNI</sequence>
<keyword evidence="3" id="KW-1185">Reference proteome</keyword>
<name>A0A4P8L4T3_9BACT</name>
<reference evidence="2 3" key="2">
    <citation type="submission" date="2019-05" db="EMBL/GenBank/DDBJ databases">
        <authorList>
            <person name="Suflita J.M."/>
            <person name="Marks C.R."/>
        </authorList>
    </citation>
    <scope>NUCLEOTIDE SEQUENCE [LARGE SCALE GENOMIC DNA]</scope>
    <source>
        <strain evidence="2 3">ALDC</strain>
    </source>
</reference>
<accession>A0A4P8L4T3</accession>
<feature type="transmembrane region" description="Helical" evidence="1">
    <location>
        <begin position="338"/>
        <end position="357"/>
    </location>
</feature>
<dbReference type="Proteomes" id="UP000298602">
    <property type="component" value="Chromosome"/>
</dbReference>
<feature type="transmembrane region" description="Helical" evidence="1">
    <location>
        <begin position="298"/>
        <end position="317"/>
    </location>
</feature>
<dbReference type="AlphaFoldDB" id="A0A4P8L4T3"/>
<dbReference type="KEGG" id="dax:FDQ92_06050"/>
<feature type="transmembrane region" description="Helical" evidence="1">
    <location>
        <begin position="137"/>
        <end position="155"/>
    </location>
</feature>
<feature type="transmembrane region" description="Helical" evidence="1">
    <location>
        <begin position="86"/>
        <end position="106"/>
    </location>
</feature>
<proteinExistence type="predicted"/>
<evidence type="ECO:0000313" key="2">
    <source>
        <dbReference type="EMBL" id="QCQ21782.1"/>
    </source>
</evidence>
<gene>
    <name evidence="2" type="ORF">FDQ92_06050</name>
</gene>
<evidence type="ECO:0008006" key="4">
    <source>
        <dbReference type="Google" id="ProtNLM"/>
    </source>
</evidence>
<organism evidence="2 3">
    <name type="scientific">Desulfoglaeba alkanexedens ALDC</name>
    <dbReference type="NCBI Taxonomy" id="980445"/>
    <lineage>
        <taxon>Bacteria</taxon>
        <taxon>Pseudomonadati</taxon>
        <taxon>Thermodesulfobacteriota</taxon>
        <taxon>Syntrophobacteria</taxon>
        <taxon>Syntrophobacterales</taxon>
        <taxon>Syntrophobacteraceae</taxon>
        <taxon>Desulfoglaeba</taxon>
    </lineage>
</organism>
<evidence type="ECO:0000313" key="3">
    <source>
        <dbReference type="Proteomes" id="UP000298602"/>
    </source>
</evidence>
<keyword evidence="1" id="KW-0472">Membrane</keyword>
<dbReference type="EMBL" id="CP040098">
    <property type="protein sequence ID" value="QCQ21782.1"/>
    <property type="molecule type" value="Genomic_DNA"/>
</dbReference>
<feature type="transmembrane region" description="Helical" evidence="1">
    <location>
        <begin position="12"/>
        <end position="31"/>
    </location>
</feature>
<reference evidence="2 3" key="1">
    <citation type="submission" date="2019-05" db="EMBL/GenBank/DDBJ databases">
        <title>The Complete Genome Sequence of the n-alkane-degrading Desulfoglaeba alkanexedens ALDC reveals multiple alkylsuccinate synthase gene clusters.</title>
        <authorList>
            <person name="Callaghan A.V."/>
            <person name="Davidova I.A."/>
            <person name="Duncan K.E."/>
            <person name="Morris B."/>
            <person name="McInerney M.J."/>
        </authorList>
    </citation>
    <scope>NUCLEOTIDE SEQUENCE [LARGE SCALE GENOMIC DNA]</scope>
    <source>
        <strain evidence="2 3">ALDC</strain>
    </source>
</reference>
<dbReference type="RefSeq" id="WP_137423751.1">
    <property type="nucleotide sequence ID" value="NZ_CP040098.1"/>
</dbReference>
<evidence type="ECO:0000256" key="1">
    <source>
        <dbReference type="SAM" id="Phobius"/>
    </source>
</evidence>
<protein>
    <recommendedName>
        <fullName evidence="4">DUF2029 domain-containing protein</fullName>
    </recommendedName>
</protein>
<feature type="transmembrane region" description="Helical" evidence="1">
    <location>
        <begin position="113"/>
        <end position="131"/>
    </location>
</feature>
<feature type="transmembrane region" description="Helical" evidence="1">
    <location>
        <begin position="215"/>
        <end position="234"/>
    </location>
</feature>